<name>A0ABR2BPF4_9ROSI</name>
<proteinExistence type="predicted"/>
<feature type="chain" id="PRO_5046459717" evidence="1">
    <location>
        <begin position="26"/>
        <end position="69"/>
    </location>
</feature>
<evidence type="ECO:0000313" key="3">
    <source>
        <dbReference type="Proteomes" id="UP001472677"/>
    </source>
</evidence>
<sequence>MKGLKVYVIFMLVLIFAAGKKGVEAKTCTPTHPLEDCTDDLCNEQRTAVYGKAAKGVCVGTSCQCTYPC</sequence>
<dbReference type="EMBL" id="JBBPBM010000097">
    <property type="protein sequence ID" value="KAK8508916.1"/>
    <property type="molecule type" value="Genomic_DNA"/>
</dbReference>
<evidence type="ECO:0000313" key="2">
    <source>
        <dbReference type="EMBL" id="KAK8508916.1"/>
    </source>
</evidence>
<feature type="signal peptide" evidence="1">
    <location>
        <begin position="1"/>
        <end position="25"/>
    </location>
</feature>
<gene>
    <name evidence="2" type="ORF">V6N12_035017</name>
</gene>
<evidence type="ECO:0000256" key="1">
    <source>
        <dbReference type="SAM" id="SignalP"/>
    </source>
</evidence>
<protein>
    <submittedName>
        <fullName evidence="2">Uncharacterized protein</fullName>
    </submittedName>
</protein>
<dbReference type="Proteomes" id="UP001472677">
    <property type="component" value="Unassembled WGS sequence"/>
</dbReference>
<accession>A0ABR2BPF4</accession>
<comment type="caution">
    <text evidence="2">The sequence shown here is derived from an EMBL/GenBank/DDBJ whole genome shotgun (WGS) entry which is preliminary data.</text>
</comment>
<keyword evidence="3" id="KW-1185">Reference proteome</keyword>
<reference evidence="2 3" key="1">
    <citation type="journal article" date="2024" name="G3 (Bethesda)">
        <title>Genome assembly of Hibiscus sabdariffa L. provides insights into metabolisms of medicinal natural products.</title>
        <authorList>
            <person name="Kim T."/>
        </authorList>
    </citation>
    <scope>NUCLEOTIDE SEQUENCE [LARGE SCALE GENOMIC DNA]</scope>
    <source>
        <strain evidence="2">TK-2024</strain>
        <tissue evidence="2">Old leaves</tissue>
    </source>
</reference>
<organism evidence="2 3">
    <name type="scientific">Hibiscus sabdariffa</name>
    <name type="common">roselle</name>
    <dbReference type="NCBI Taxonomy" id="183260"/>
    <lineage>
        <taxon>Eukaryota</taxon>
        <taxon>Viridiplantae</taxon>
        <taxon>Streptophyta</taxon>
        <taxon>Embryophyta</taxon>
        <taxon>Tracheophyta</taxon>
        <taxon>Spermatophyta</taxon>
        <taxon>Magnoliopsida</taxon>
        <taxon>eudicotyledons</taxon>
        <taxon>Gunneridae</taxon>
        <taxon>Pentapetalae</taxon>
        <taxon>rosids</taxon>
        <taxon>malvids</taxon>
        <taxon>Malvales</taxon>
        <taxon>Malvaceae</taxon>
        <taxon>Malvoideae</taxon>
        <taxon>Hibiscus</taxon>
    </lineage>
</organism>
<keyword evidence="1" id="KW-0732">Signal</keyword>